<organism evidence="2 3">
    <name type="scientific">Prosthecobacter algae</name>
    <dbReference type="NCBI Taxonomy" id="1144682"/>
    <lineage>
        <taxon>Bacteria</taxon>
        <taxon>Pseudomonadati</taxon>
        <taxon>Verrucomicrobiota</taxon>
        <taxon>Verrucomicrobiia</taxon>
        <taxon>Verrucomicrobiales</taxon>
        <taxon>Verrucomicrobiaceae</taxon>
        <taxon>Prosthecobacter</taxon>
    </lineage>
</organism>
<evidence type="ECO:0000313" key="2">
    <source>
        <dbReference type="EMBL" id="GAA5136276.1"/>
    </source>
</evidence>
<accession>A0ABP9NYG2</accession>
<name>A0ABP9NYG2_9BACT</name>
<evidence type="ECO:0000256" key="1">
    <source>
        <dbReference type="SAM" id="Phobius"/>
    </source>
</evidence>
<keyword evidence="1" id="KW-0812">Transmembrane</keyword>
<keyword evidence="1" id="KW-0472">Membrane</keyword>
<evidence type="ECO:0000313" key="3">
    <source>
        <dbReference type="Proteomes" id="UP001499852"/>
    </source>
</evidence>
<protein>
    <submittedName>
        <fullName evidence="2">Uncharacterized protein</fullName>
    </submittedName>
</protein>
<comment type="caution">
    <text evidence="2">The sequence shown here is derived from an EMBL/GenBank/DDBJ whole genome shotgun (WGS) entry which is preliminary data.</text>
</comment>
<dbReference type="EMBL" id="BAABIA010000002">
    <property type="protein sequence ID" value="GAA5136276.1"/>
    <property type="molecule type" value="Genomic_DNA"/>
</dbReference>
<keyword evidence="3" id="KW-1185">Reference proteome</keyword>
<feature type="transmembrane region" description="Helical" evidence="1">
    <location>
        <begin position="330"/>
        <end position="351"/>
    </location>
</feature>
<keyword evidence="1" id="KW-1133">Transmembrane helix</keyword>
<proteinExistence type="predicted"/>
<reference evidence="3" key="1">
    <citation type="journal article" date="2019" name="Int. J. Syst. Evol. Microbiol.">
        <title>The Global Catalogue of Microorganisms (GCM) 10K type strain sequencing project: providing services to taxonomists for standard genome sequencing and annotation.</title>
        <authorList>
            <consortium name="The Broad Institute Genomics Platform"/>
            <consortium name="The Broad Institute Genome Sequencing Center for Infectious Disease"/>
            <person name="Wu L."/>
            <person name="Ma J."/>
        </authorList>
    </citation>
    <scope>NUCLEOTIDE SEQUENCE [LARGE SCALE GENOMIC DNA]</scope>
    <source>
        <strain evidence="3">JCM 18053</strain>
    </source>
</reference>
<dbReference type="Proteomes" id="UP001499852">
    <property type="component" value="Unassembled WGS sequence"/>
</dbReference>
<sequence length="574" mass="62764">MLMGAPAHGQQRIVDELLDEGDGSRVEIRSVFDPLPPSGYAPLRIVATNGSGRDAVWNLDFNSQTQDYRNNNVHRSEVNLSLPARSTQTALFLAPLAVDYGDSSGYGQSGHVFSGSVTGPVVRSFSSYSNRNAGFPAIAISKTLADGSLDRLNDELERKQKATSSYSRGDQVFGSRFVPADLPEDWLAFSGFDYVMLTDTEWQSLRPGSRNALLQWVRLGGRLHFYATKLPANGLPADDKAFSLGQIETLTWNGRNIPADETVSRYWQGVERLEQLRLEHTRDSDWGPLAALGKRSFNSWQVIVFLVLFGVLVGPVNLYILAPSGRRHRLFFTTPLLSLGASLAMVGIILLQDGIGGIGARVVFINVEPDEASAYVTQKQTSRTGVLLGAGFELKQPALVEPLALPASDWVKLKNTSDSQPVNLTQQGAARGGNFFQSRAEQAQMIRAAISTRARLEVQPGATPDAPPTLVSALGFTLDELYYAGPDGKMWMLKSPLATGQKAELSAVESGQMRAWWYKQSTDLRNDSLEKLVDSLPNHFFATAKSAPGFTQDTLSAIRWQEDKILVYGSVPPP</sequence>
<feature type="transmembrane region" description="Helical" evidence="1">
    <location>
        <begin position="300"/>
        <end position="321"/>
    </location>
</feature>
<gene>
    <name evidence="2" type="ORF">GCM10023213_11000</name>
</gene>